<dbReference type="PANTHER" id="PTHR43004:SF19">
    <property type="entry name" value="BINDING MONOOXYGENASE, PUTATIVE (JCVI)-RELATED"/>
    <property type="match status" value="1"/>
</dbReference>
<dbReference type="GO" id="GO:0016709">
    <property type="term" value="F:oxidoreductase activity, acting on paired donors, with incorporation or reduction of molecular oxygen, NAD(P)H as one donor, and incorporation of one atom of oxygen"/>
    <property type="evidence" value="ECO:0007669"/>
    <property type="project" value="UniProtKB-ARBA"/>
</dbReference>
<feature type="domain" description="FAD-binding" evidence="5">
    <location>
        <begin position="7"/>
        <end position="354"/>
    </location>
</feature>
<dbReference type="Pfam" id="PF01494">
    <property type="entry name" value="FAD_binding_3"/>
    <property type="match status" value="1"/>
</dbReference>
<evidence type="ECO:0000313" key="6">
    <source>
        <dbReference type="EMBL" id="KAF9456365.1"/>
    </source>
</evidence>
<dbReference type="InterPro" id="IPR050641">
    <property type="entry name" value="RIFMO-like"/>
</dbReference>
<dbReference type="InterPro" id="IPR036188">
    <property type="entry name" value="FAD/NAD-bd_sf"/>
</dbReference>
<dbReference type="EMBL" id="MU150433">
    <property type="protein sequence ID" value="KAF9456365.1"/>
    <property type="molecule type" value="Genomic_DNA"/>
</dbReference>
<dbReference type="PRINTS" id="PR00420">
    <property type="entry name" value="RNGMNOXGNASE"/>
</dbReference>
<comment type="cofactor">
    <cofactor evidence="1">
        <name>FAD</name>
        <dbReference type="ChEBI" id="CHEBI:57692"/>
    </cofactor>
</comment>
<evidence type="ECO:0000256" key="1">
    <source>
        <dbReference type="ARBA" id="ARBA00001974"/>
    </source>
</evidence>
<dbReference type="SUPFAM" id="SSF51905">
    <property type="entry name" value="FAD/NAD(P)-binding domain"/>
    <property type="match status" value="1"/>
</dbReference>
<comment type="caution">
    <text evidence="6">The sequence shown here is derived from an EMBL/GenBank/DDBJ whole genome shotgun (WGS) entry which is preliminary data.</text>
</comment>
<evidence type="ECO:0000313" key="7">
    <source>
        <dbReference type="Proteomes" id="UP000807353"/>
    </source>
</evidence>
<keyword evidence="7" id="KW-1185">Reference proteome</keyword>
<dbReference type="Proteomes" id="UP000807353">
    <property type="component" value="Unassembled WGS sequence"/>
</dbReference>
<evidence type="ECO:0000256" key="2">
    <source>
        <dbReference type="ARBA" id="ARBA00022630"/>
    </source>
</evidence>
<organism evidence="6 7">
    <name type="scientific">Collybia nuda</name>
    <dbReference type="NCBI Taxonomy" id="64659"/>
    <lineage>
        <taxon>Eukaryota</taxon>
        <taxon>Fungi</taxon>
        <taxon>Dikarya</taxon>
        <taxon>Basidiomycota</taxon>
        <taxon>Agaricomycotina</taxon>
        <taxon>Agaricomycetes</taxon>
        <taxon>Agaricomycetidae</taxon>
        <taxon>Agaricales</taxon>
        <taxon>Tricholomatineae</taxon>
        <taxon>Clitocybaceae</taxon>
        <taxon>Collybia</taxon>
    </lineage>
</organism>
<gene>
    <name evidence="6" type="ORF">BDZ94DRAFT_1315238</name>
</gene>
<dbReference type="PANTHER" id="PTHR43004">
    <property type="entry name" value="TRK SYSTEM POTASSIUM UPTAKE PROTEIN"/>
    <property type="match status" value="1"/>
</dbReference>
<dbReference type="Gene3D" id="3.50.50.60">
    <property type="entry name" value="FAD/NAD(P)-binding domain"/>
    <property type="match status" value="1"/>
</dbReference>
<evidence type="ECO:0000256" key="4">
    <source>
        <dbReference type="ARBA" id="ARBA00023002"/>
    </source>
</evidence>
<dbReference type="OrthoDB" id="2690153at2759"/>
<dbReference type="InterPro" id="IPR002938">
    <property type="entry name" value="FAD-bd"/>
</dbReference>
<dbReference type="GO" id="GO:0071949">
    <property type="term" value="F:FAD binding"/>
    <property type="evidence" value="ECO:0007669"/>
    <property type="project" value="InterPro"/>
</dbReference>
<keyword evidence="4" id="KW-0560">Oxidoreductase</keyword>
<dbReference type="Gene3D" id="3.30.70.2450">
    <property type="match status" value="1"/>
</dbReference>
<proteinExistence type="predicted"/>
<accession>A0A9P5XVA3</accession>
<evidence type="ECO:0000259" key="5">
    <source>
        <dbReference type="Pfam" id="PF01494"/>
    </source>
</evidence>
<sequence length="544" mass="59857">MSSNPVVLIAGAGPSGLVAALSLLRNGIPIQIIDKSVEYHVGTRGAGIMPRTLEVFHQLGVIGHVRAARGMDAPPMCFYKLPGGVEILRQLPPMIEKLDPLPSIPYNHMWFVPQNDIERILRAEIEKCGAAVELGKELIDIQQTDGSVVATVVNHQTGKKEVINAKYLIGSDGAKGATRRILDLAFLGKTMDSDGMIVSNIVVDGLNTEVWHIWKDPETYTIAARPYDQAARKFVVVVTGPHDNLVQNVTEDGLRKMFTRTTGRTDVIFQKFEWLSYFQPNMRVVDSFAHGRVFLAGDAAHVHSPHGGQGLNTSVQDSFNLAWKLALACKGFASASLLQTYNEERLPVISDMLKQVIGLYNRGKENSSQAEPSRGKELMMLGINYRWSSIVVDETREPGTVSLDDLKEHSYLGWGDQLSAGDRAPDAPGLIDKDGHVITLFDQLNPAKHTILLFSTKNVVALRETVAKSTPSNACQTVFVLTQDRDVTLVGDEFVVVDRDGHLGRAYPQNSNDETSFIIRPDGFIGGVIKSIEGLEQYFFSILR</sequence>
<evidence type="ECO:0000256" key="3">
    <source>
        <dbReference type="ARBA" id="ARBA00022827"/>
    </source>
</evidence>
<dbReference type="AlphaFoldDB" id="A0A9P5XVA3"/>
<protein>
    <submittedName>
        <fullName evidence="6">FAD binding domain-containing protein</fullName>
    </submittedName>
</protein>
<keyword evidence="2" id="KW-0285">Flavoprotein</keyword>
<keyword evidence="3" id="KW-0274">FAD</keyword>
<name>A0A9P5XVA3_9AGAR</name>
<reference evidence="6" key="1">
    <citation type="submission" date="2020-11" db="EMBL/GenBank/DDBJ databases">
        <authorList>
            <consortium name="DOE Joint Genome Institute"/>
            <person name="Ahrendt S."/>
            <person name="Riley R."/>
            <person name="Andreopoulos W."/>
            <person name="Labutti K."/>
            <person name="Pangilinan J."/>
            <person name="Ruiz-Duenas F.J."/>
            <person name="Barrasa J.M."/>
            <person name="Sanchez-Garcia M."/>
            <person name="Camarero S."/>
            <person name="Miyauchi S."/>
            <person name="Serrano A."/>
            <person name="Linde D."/>
            <person name="Babiker R."/>
            <person name="Drula E."/>
            <person name="Ayuso-Fernandez I."/>
            <person name="Pacheco R."/>
            <person name="Padilla G."/>
            <person name="Ferreira P."/>
            <person name="Barriuso J."/>
            <person name="Kellner H."/>
            <person name="Castanera R."/>
            <person name="Alfaro M."/>
            <person name="Ramirez L."/>
            <person name="Pisabarro A.G."/>
            <person name="Kuo A."/>
            <person name="Tritt A."/>
            <person name="Lipzen A."/>
            <person name="He G."/>
            <person name="Yan M."/>
            <person name="Ng V."/>
            <person name="Cullen D."/>
            <person name="Martin F."/>
            <person name="Rosso M.-N."/>
            <person name="Henrissat B."/>
            <person name="Hibbett D."/>
            <person name="Martinez A.T."/>
            <person name="Grigoriev I.V."/>
        </authorList>
    </citation>
    <scope>NUCLEOTIDE SEQUENCE</scope>
    <source>
        <strain evidence="6">CBS 247.69</strain>
    </source>
</reference>
<dbReference type="Gene3D" id="3.40.30.120">
    <property type="match status" value="1"/>
</dbReference>